<keyword evidence="3" id="KW-1185">Reference proteome</keyword>
<accession>A0ABP4J176</accession>
<proteinExistence type="predicted"/>
<comment type="caution">
    <text evidence="2">The sequence shown here is derived from an EMBL/GenBank/DDBJ whole genome shotgun (WGS) entry which is preliminary data.</text>
</comment>
<gene>
    <name evidence="2" type="ORF">GCM10009639_52270</name>
</gene>
<evidence type="ECO:0008006" key="4">
    <source>
        <dbReference type="Google" id="ProtNLM"/>
    </source>
</evidence>
<dbReference type="Proteomes" id="UP001499863">
    <property type="component" value="Unassembled WGS sequence"/>
</dbReference>
<dbReference type="EMBL" id="BAAAKJ010000293">
    <property type="protein sequence ID" value="GAA1405392.1"/>
    <property type="molecule type" value="Genomic_DNA"/>
</dbReference>
<evidence type="ECO:0000256" key="1">
    <source>
        <dbReference type="SAM" id="MobiDB-lite"/>
    </source>
</evidence>
<organism evidence="2 3">
    <name type="scientific">Kitasatospora putterlickiae</name>
    <dbReference type="NCBI Taxonomy" id="221725"/>
    <lineage>
        <taxon>Bacteria</taxon>
        <taxon>Bacillati</taxon>
        <taxon>Actinomycetota</taxon>
        <taxon>Actinomycetes</taxon>
        <taxon>Kitasatosporales</taxon>
        <taxon>Streptomycetaceae</taxon>
        <taxon>Kitasatospora</taxon>
    </lineage>
</organism>
<feature type="region of interest" description="Disordered" evidence="1">
    <location>
        <begin position="1"/>
        <end position="56"/>
    </location>
</feature>
<protein>
    <recommendedName>
        <fullName evidence="4">Lipoprotein</fullName>
    </recommendedName>
</protein>
<evidence type="ECO:0000313" key="2">
    <source>
        <dbReference type="EMBL" id="GAA1405392.1"/>
    </source>
</evidence>
<feature type="compositionally biased region" description="Gly residues" evidence="1">
    <location>
        <begin position="1"/>
        <end position="13"/>
    </location>
</feature>
<name>A0ABP4J176_9ACTN</name>
<reference evidence="3" key="1">
    <citation type="journal article" date="2019" name="Int. J. Syst. Evol. Microbiol.">
        <title>The Global Catalogue of Microorganisms (GCM) 10K type strain sequencing project: providing services to taxonomists for standard genome sequencing and annotation.</title>
        <authorList>
            <consortium name="The Broad Institute Genomics Platform"/>
            <consortium name="The Broad Institute Genome Sequencing Center for Infectious Disease"/>
            <person name="Wu L."/>
            <person name="Ma J."/>
        </authorList>
    </citation>
    <scope>NUCLEOTIDE SEQUENCE [LARGE SCALE GENOMIC DNA]</scope>
    <source>
        <strain evidence="3">JCM 12393</strain>
    </source>
</reference>
<sequence>MLLGGCASGGSGGSTDRLGTSAPTVAGVTAVPPSGGSANVGNAPTDGPEGAAARSALSTYQDWWQAQVEAFGRTDSDGSGFGTFASGKALTEALVNLKQLHDAKLVMTGEPRSSAVVKSVDLTADPNTAVIEDCLDVSGWHQADAVTRAVKDPPDRLGRYVATVSLRKFQTRWLIHEFKREVGRTC</sequence>
<evidence type="ECO:0000313" key="3">
    <source>
        <dbReference type="Proteomes" id="UP001499863"/>
    </source>
</evidence>